<dbReference type="PANTHER" id="PTHR43542">
    <property type="entry name" value="METHYLTRANSFERASE"/>
    <property type="match status" value="1"/>
</dbReference>
<evidence type="ECO:0000256" key="7">
    <source>
        <dbReference type="ARBA" id="ARBA00048326"/>
    </source>
</evidence>
<dbReference type="PROSITE" id="PS00092">
    <property type="entry name" value="N6_MTASE"/>
    <property type="match status" value="1"/>
</dbReference>
<proteinExistence type="inferred from homology"/>
<evidence type="ECO:0000313" key="9">
    <source>
        <dbReference type="EMBL" id="MET1255180.1"/>
    </source>
</evidence>
<evidence type="ECO:0000256" key="5">
    <source>
        <dbReference type="ARBA" id="ARBA00022603"/>
    </source>
</evidence>
<sequence>MQQSKPRNQSDKKQSNLTQGTLRIIGGQMRGRKLQFATVDGLRPTLDRIRETLFNWLIADIHQAHCLDLFAGSGALGFEAISRGAVQLTFVEKSPKVVIDLKKNCQLLAIENAKIVNQSFEKFLHTNQQQFNLVFLDPPFGQAMLTDIEARLTPHLMPGALIYVEHEKNTADQVDFSWDTVKSKQTGSLVYSLYRYGA</sequence>
<keyword evidence="5 8" id="KW-0489">Methyltransferase</keyword>
<comment type="function">
    <text evidence="1 8">Specifically methylates the guanine in position 966 of 16S rRNA in the assembled 30S particle.</text>
</comment>
<accession>A0ABV2BTC9</accession>
<evidence type="ECO:0000256" key="2">
    <source>
        <dbReference type="ARBA" id="ARBA00005269"/>
    </source>
</evidence>
<evidence type="ECO:0000313" key="10">
    <source>
        <dbReference type="Proteomes" id="UP001548189"/>
    </source>
</evidence>
<dbReference type="SUPFAM" id="SSF53335">
    <property type="entry name" value="S-adenosyl-L-methionine-dependent methyltransferases"/>
    <property type="match status" value="1"/>
</dbReference>
<protein>
    <recommendedName>
        <fullName evidence="4 8">Ribosomal RNA small subunit methyltransferase D</fullName>
        <ecNumber evidence="3 8">2.1.1.171</ecNumber>
    </recommendedName>
</protein>
<dbReference type="Pfam" id="PF03602">
    <property type="entry name" value="Cons_hypoth95"/>
    <property type="match status" value="1"/>
</dbReference>
<gene>
    <name evidence="9" type="primary">rsmD</name>
    <name evidence="9" type="ORF">ABVT43_08590</name>
</gene>
<keyword evidence="6 8" id="KW-0808">Transferase</keyword>
<evidence type="ECO:0000256" key="1">
    <source>
        <dbReference type="ARBA" id="ARBA00002649"/>
    </source>
</evidence>
<dbReference type="PIRSF" id="PIRSF004553">
    <property type="entry name" value="CHP00095"/>
    <property type="match status" value="1"/>
</dbReference>
<comment type="caution">
    <text evidence="9">The sequence shown here is derived from an EMBL/GenBank/DDBJ whole genome shotgun (WGS) entry which is preliminary data.</text>
</comment>
<reference evidence="9 10" key="1">
    <citation type="submission" date="2024-06" db="EMBL/GenBank/DDBJ databases">
        <authorList>
            <person name="Li F."/>
        </authorList>
    </citation>
    <scope>NUCLEOTIDE SEQUENCE [LARGE SCALE GENOMIC DNA]</scope>
    <source>
        <strain evidence="9 10">GXAS 311</strain>
    </source>
</reference>
<dbReference type="Proteomes" id="UP001548189">
    <property type="component" value="Unassembled WGS sequence"/>
</dbReference>
<organism evidence="9 10">
    <name type="scientific">Aliikangiella maris</name>
    <dbReference type="NCBI Taxonomy" id="3162458"/>
    <lineage>
        <taxon>Bacteria</taxon>
        <taxon>Pseudomonadati</taxon>
        <taxon>Pseudomonadota</taxon>
        <taxon>Gammaproteobacteria</taxon>
        <taxon>Oceanospirillales</taxon>
        <taxon>Pleioneaceae</taxon>
        <taxon>Aliikangiella</taxon>
    </lineage>
</organism>
<dbReference type="EMBL" id="JBEVCJ010000008">
    <property type="protein sequence ID" value="MET1255180.1"/>
    <property type="molecule type" value="Genomic_DNA"/>
</dbReference>
<dbReference type="InterPro" id="IPR004398">
    <property type="entry name" value="RNA_MeTrfase_RsmD"/>
</dbReference>
<comment type="catalytic activity">
    <reaction evidence="7 8">
        <text>guanosine(966) in 16S rRNA + S-adenosyl-L-methionine = N(2)-methylguanosine(966) in 16S rRNA + S-adenosyl-L-homocysteine + H(+)</text>
        <dbReference type="Rhea" id="RHEA:23548"/>
        <dbReference type="Rhea" id="RHEA-COMP:10211"/>
        <dbReference type="Rhea" id="RHEA-COMP:10212"/>
        <dbReference type="ChEBI" id="CHEBI:15378"/>
        <dbReference type="ChEBI" id="CHEBI:57856"/>
        <dbReference type="ChEBI" id="CHEBI:59789"/>
        <dbReference type="ChEBI" id="CHEBI:74269"/>
        <dbReference type="ChEBI" id="CHEBI:74481"/>
        <dbReference type="EC" id="2.1.1.171"/>
    </reaction>
</comment>
<keyword evidence="10" id="KW-1185">Reference proteome</keyword>
<dbReference type="InterPro" id="IPR002052">
    <property type="entry name" value="DNA_methylase_N6_adenine_CS"/>
</dbReference>
<dbReference type="PANTHER" id="PTHR43542:SF1">
    <property type="entry name" value="METHYLTRANSFERASE"/>
    <property type="match status" value="1"/>
</dbReference>
<evidence type="ECO:0000256" key="3">
    <source>
        <dbReference type="ARBA" id="ARBA00012141"/>
    </source>
</evidence>
<dbReference type="CDD" id="cd02440">
    <property type="entry name" value="AdoMet_MTases"/>
    <property type="match status" value="1"/>
</dbReference>
<comment type="similarity">
    <text evidence="2 8">Belongs to the methyltransferase superfamily. RsmD family.</text>
</comment>
<dbReference type="NCBIfam" id="TIGR00095">
    <property type="entry name" value="16S rRNA (guanine(966)-N(2))-methyltransferase RsmD"/>
    <property type="match status" value="1"/>
</dbReference>
<dbReference type="EC" id="2.1.1.171" evidence="3 8"/>
<evidence type="ECO:0000256" key="4">
    <source>
        <dbReference type="ARBA" id="ARBA00013682"/>
    </source>
</evidence>
<name>A0ABV2BTC9_9GAMM</name>
<dbReference type="Gene3D" id="3.40.50.150">
    <property type="entry name" value="Vaccinia Virus protein VP39"/>
    <property type="match status" value="1"/>
</dbReference>
<evidence type="ECO:0000256" key="8">
    <source>
        <dbReference type="PIRNR" id="PIRNR004553"/>
    </source>
</evidence>
<dbReference type="RefSeq" id="WP_353895766.1">
    <property type="nucleotide sequence ID" value="NZ_JBEVCJ010000008.1"/>
</dbReference>
<evidence type="ECO:0000256" key="6">
    <source>
        <dbReference type="ARBA" id="ARBA00022679"/>
    </source>
</evidence>
<dbReference type="InterPro" id="IPR029063">
    <property type="entry name" value="SAM-dependent_MTases_sf"/>
</dbReference>
<dbReference type="GO" id="GO:0052913">
    <property type="term" value="F:16S rRNA (guanine(966)-N(2))-methyltransferase activity"/>
    <property type="evidence" value="ECO:0007669"/>
    <property type="project" value="UniProtKB-EC"/>
</dbReference>
<keyword evidence="8" id="KW-0949">S-adenosyl-L-methionine</keyword>
<keyword evidence="8" id="KW-0698">rRNA processing</keyword>